<dbReference type="Gene3D" id="1.20.1640.10">
    <property type="entry name" value="Multidrug efflux transporter AcrB transmembrane domain"/>
    <property type="match status" value="2"/>
</dbReference>
<evidence type="ECO:0000256" key="3">
    <source>
        <dbReference type="ARBA" id="ARBA00022475"/>
    </source>
</evidence>
<evidence type="ECO:0000256" key="4">
    <source>
        <dbReference type="ARBA" id="ARBA00022692"/>
    </source>
</evidence>
<evidence type="ECO:0000313" key="10">
    <source>
        <dbReference type="EMBL" id="KUF18033.1"/>
    </source>
</evidence>
<feature type="domain" description="SSD" evidence="9">
    <location>
        <begin position="206"/>
        <end position="338"/>
    </location>
</feature>
<accession>A0A0W7X5H5</accession>
<reference evidence="10 11" key="1">
    <citation type="submission" date="2015-12" db="EMBL/GenBank/DDBJ databases">
        <title>Draft genome sequence of Streptomyces silvensis ATCC 53525, a producer of novel hormone antagonists.</title>
        <authorList>
            <person name="Johnston C.W."/>
            <person name="Li Y."/>
            <person name="Magarvey N.A."/>
        </authorList>
    </citation>
    <scope>NUCLEOTIDE SEQUENCE [LARGE SCALE GENOMIC DNA]</scope>
    <source>
        <strain evidence="10 11">ATCC 53525</strain>
    </source>
</reference>
<dbReference type="PANTHER" id="PTHR33406:SF11">
    <property type="entry name" value="MEMBRANE PROTEIN SCO6666-RELATED"/>
    <property type="match status" value="1"/>
</dbReference>
<dbReference type="EMBL" id="LOCL01000032">
    <property type="protein sequence ID" value="KUF18033.1"/>
    <property type="molecule type" value="Genomic_DNA"/>
</dbReference>
<evidence type="ECO:0000256" key="7">
    <source>
        <dbReference type="SAM" id="MobiDB-lite"/>
    </source>
</evidence>
<keyword evidence="6 8" id="KW-0472">Membrane</keyword>
<name>A0A0W7X5H5_9ACTN</name>
<evidence type="ECO:0000256" key="1">
    <source>
        <dbReference type="ARBA" id="ARBA00004651"/>
    </source>
</evidence>
<feature type="transmembrane region" description="Helical" evidence="8">
    <location>
        <begin position="216"/>
        <end position="237"/>
    </location>
</feature>
<dbReference type="PROSITE" id="PS50156">
    <property type="entry name" value="SSD"/>
    <property type="match status" value="1"/>
</dbReference>
<feature type="transmembrane region" description="Helical" evidence="8">
    <location>
        <begin position="189"/>
        <end position="209"/>
    </location>
</feature>
<comment type="similarity">
    <text evidence="2">Belongs to the resistance-nodulation-cell division (RND) (TC 2.A.6) family. MmpL subfamily.</text>
</comment>
<comment type="caution">
    <text evidence="10">The sequence shown here is derived from an EMBL/GenBank/DDBJ whole genome shotgun (WGS) entry which is preliminary data.</text>
</comment>
<dbReference type="PANTHER" id="PTHR33406">
    <property type="entry name" value="MEMBRANE PROTEIN MJ1562-RELATED"/>
    <property type="match status" value="1"/>
</dbReference>
<sequence>MSTFLYRLGLAAFRWRGRVALLWVAVLAAVGLGALGAGDAPEDEGAIPGIESRRAFDLIDERFPGSAADGASARIVFVAPGGERVTAAGHRAAVGALVAEVGRGSQVADVTAPFTGSGAGTDDVGRDQVSEDRSTAYATVTYKVTADDLTGASKDALERAVERARDSGLTVETGGDAVTSEAAGGLGEILGFVVAAGVLLITFGSLAAAGLPLVSAVVGVGLSMAAVMALGGVLGLSSSTGELALMIGIAVGVDYALFVVSRYREERAGGHGPQRAAGLAVGTAGSAVVFAGLTVVIALAGLSVIGVPMLTRMGLTAAGAVVIAVLVTLTLVPALLGFWPEAVRGGRRGRGRTGGTAERRFRTRWFRTRGFRTREFRTRRTRGAEDRRWGVRWARFVLRRPVPVLLASVAALGALAVPALDLRLGMPGDEAKPTSTSERRAYDALADGFGPGFNGPLTVVVDARNAGSPEDAAASVGAVADRIAATEGVVAVSPPRFNAAEDTAVLRVTPATAPTSERTKDLVRTIRDERPRTESATGATFEVTGTTALNIDVAQKMTDALIPYLLVVVGLAFLLLTVVFRSLLVPLKAALGFLLSVAASFGALVTVFQNGHGAALLGIDQTGPVMSQMPLVLVGIVFGLAMDYQVFLVSRMREAYVRGSGPGDAVVAGFRHSGRVVVAAALIMTCVFAGFMTGGETLLKMVGFGLAVAVLFDAFVVRMAFVPAALVLLGDRAWWLPRAVGRLLPRVDVEGEALTRAAVPRPAADAPALAAASARQDSPRGAGQGNDRS</sequence>
<feature type="transmembrane region" description="Helical" evidence="8">
    <location>
        <begin position="243"/>
        <end position="264"/>
    </location>
</feature>
<dbReference type="AlphaFoldDB" id="A0A0W7X5H5"/>
<feature type="compositionally biased region" description="Low complexity" evidence="7">
    <location>
        <begin position="760"/>
        <end position="775"/>
    </location>
</feature>
<dbReference type="RefSeq" id="WP_058847811.1">
    <property type="nucleotide sequence ID" value="NZ_LOCL01000032.1"/>
</dbReference>
<evidence type="ECO:0000259" key="9">
    <source>
        <dbReference type="PROSITE" id="PS50156"/>
    </source>
</evidence>
<dbReference type="SUPFAM" id="SSF82866">
    <property type="entry name" value="Multidrug efflux transporter AcrB transmembrane domain"/>
    <property type="match status" value="2"/>
</dbReference>
<dbReference type="GO" id="GO:0005886">
    <property type="term" value="C:plasma membrane"/>
    <property type="evidence" value="ECO:0007669"/>
    <property type="project" value="UniProtKB-SubCell"/>
</dbReference>
<feature type="transmembrane region" description="Helical" evidence="8">
    <location>
        <begin position="629"/>
        <end position="649"/>
    </location>
</feature>
<feature type="transmembrane region" description="Helical" evidence="8">
    <location>
        <begin position="402"/>
        <end position="420"/>
    </location>
</feature>
<feature type="transmembrane region" description="Helical" evidence="8">
    <location>
        <begin position="591"/>
        <end position="609"/>
    </location>
</feature>
<dbReference type="InterPro" id="IPR050545">
    <property type="entry name" value="Mycobact_MmpL"/>
</dbReference>
<evidence type="ECO:0000256" key="5">
    <source>
        <dbReference type="ARBA" id="ARBA00022989"/>
    </source>
</evidence>
<keyword evidence="4 8" id="KW-0812">Transmembrane</keyword>
<dbReference type="Pfam" id="PF03176">
    <property type="entry name" value="MMPL"/>
    <property type="match status" value="2"/>
</dbReference>
<dbReference type="Proteomes" id="UP000054804">
    <property type="component" value="Unassembled WGS sequence"/>
</dbReference>
<evidence type="ECO:0000313" key="11">
    <source>
        <dbReference type="Proteomes" id="UP000054804"/>
    </source>
</evidence>
<evidence type="ECO:0000256" key="6">
    <source>
        <dbReference type="ARBA" id="ARBA00023136"/>
    </source>
</evidence>
<feature type="region of interest" description="Disordered" evidence="7">
    <location>
        <begin position="760"/>
        <end position="789"/>
    </location>
</feature>
<proteinExistence type="inferred from homology"/>
<feature type="transmembrane region" description="Helical" evidence="8">
    <location>
        <begin position="276"/>
        <end position="305"/>
    </location>
</feature>
<dbReference type="InterPro" id="IPR004869">
    <property type="entry name" value="MMPL_dom"/>
</dbReference>
<feature type="transmembrane region" description="Helical" evidence="8">
    <location>
        <begin position="561"/>
        <end position="584"/>
    </location>
</feature>
<feature type="transmembrane region" description="Helical" evidence="8">
    <location>
        <begin position="317"/>
        <end position="339"/>
    </location>
</feature>
<keyword evidence="3" id="KW-1003">Cell membrane</keyword>
<dbReference type="OrthoDB" id="7051771at2"/>
<dbReference type="InterPro" id="IPR000731">
    <property type="entry name" value="SSD"/>
</dbReference>
<keyword evidence="5 8" id="KW-1133">Transmembrane helix</keyword>
<evidence type="ECO:0000256" key="8">
    <source>
        <dbReference type="SAM" id="Phobius"/>
    </source>
</evidence>
<organism evidence="10 11">
    <name type="scientific">Streptomyces silvensis</name>
    <dbReference type="NCBI Taxonomy" id="1765722"/>
    <lineage>
        <taxon>Bacteria</taxon>
        <taxon>Bacillati</taxon>
        <taxon>Actinomycetota</taxon>
        <taxon>Actinomycetes</taxon>
        <taxon>Kitasatosporales</taxon>
        <taxon>Streptomycetaceae</taxon>
        <taxon>Streptomyces</taxon>
    </lineage>
</organism>
<protein>
    <recommendedName>
        <fullName evidence="9">SSD domain-containing protein</fullName>
    </recommendedName>
</protein>
<feature type="transmembrane region" description="Helical" evidence="8">
    <location>
        <begin position="701"/>
        <end position="729"/>
    </location>
</feature>
<gene>
    <name evidence="10" type="ORF">AT728_20580</name>
</gene>
<feature type="transmembrane region" description="Helical" evidence="8">
    <location>
        <begin position="676"/>
        <end position="695"/>
    </location>
</feature>
<comment type="subcellular location">
    <subcellularLocation>
        <location evidence="1">Cell membrane</location>
        <topology evidence="1">Multi-pass membrane protein</topology>
    </subcellularLocation>
</comment>
<keyword evidence="11" id="KW-1185">Reference proteome</keyword>
<evidence type="ECO:0000256" key="2">
    <source>
        <dbReference type="ARBA" id="ARBA00010157"/>
    </source>
</evidence>